<evidence type="ECO:0000256" key="2">
    <source>
        <dbReference type="ARBA" id="ARBA00023125"/>
    </source>
</evidence>
<evidence type="ECO:0000313" key="5">
    <source>
        <dbReference type="EMBL" id="OHV18074.1"/>
    </source>
</evidence>
<keyword evidence="2" id="KW-0238">DNA-binding</keyword>
<dbReference type="GO" id="GO:0005829">
    <property type="term" value="C:cytosol"/>
    <property type="evidence" value="ECO:0007669"/>
    <property type="project" value="TreeGrafter"/>
</dbReference>
<proteinExistence type="predicted"/>
<name>A0A1S1PDM5_METEX</name>
<protein>
    <submittedName>
        <fullName evidence="5">AraC family transcriptional regulator</fullName>
    </submittedName>
</protein>
<dbReference type="PANTHER" id="PTHR47894:SF4">
    <property type="entry name" value="HTH-TYPE TRANSCRIPTIONAL REGULATOR GADX"/>
    <property type="match status" value="1"/>
</dbReference>
<dbReference type="InterPro" id="IPR032687">
    <property type="entry name" value="AraC-type_N"/>
</dbReference>
<dbReference type="Pfam" id="PF12625">
    <property type="entry name" value="Arabinose_bd"/>
    <property type="match status" value="1"/>
</dbReference>
<reference evidence="5 6" key="1">
    <citation type="submission" date="2016-10" db="EMBL/GenBank/DDBJ databases">
        <title>Draft genome sequence of Methylobacterium extorquens CP3, a seed endophyte of Crotalaria pumila with plant growth-promoting and metal tolerance properties.</title>
        <authorList>
            <person name="Sanchez-Lopez A.S."/>
            <person name="Van Hamme J.D."/>
            <person name="Thijs S."/>
            <person name="Mcammond B.M."/>
            <person name="Stevens V."/>
            <person name="Gonzalez-Chavez M.D.C."/>
            <person name="Vangronsveld J."/>
        </authorList>
    </citation>
    <scope>NUCLEOTIDE SEQUENCE [LARGE SCALE GENOMIC DNA]</scope>
    <source>
        <strain evidence="5 6">CP3</strain>
    </source>
</reference>
<keyword evidence="3" id="KW-0804">Transcription</keyword>
<dbReference type="Pfam" id="PF12833">
    <property type="entry name" value="HTH_18"/>
    <property type="match status" value="1"/>
</dbReference>
<dbReference type="EMBL" id="MNAO01000009">
    <property type="protein sequence ID" value="OHV18074.1"/>
    <property type="molecule type" value="Genomic_DNA"/>
</dbReference>
<evidence type="ECO:0000256" key="1">
    <source>
        <dbReference type="ARBA" id="ARBA00023015"/>
    </source>
</evidence>
<dbReference type="AlphaFoldDB" id="A0A1S1PDM5"/>
<comment type="caution">
    <text evidence="5">The sequence shown here is derived from an EMBL/GenBank/DDBJ whole genome shotgun (WGS) entry which is preliminary data.</text>
</comment>
<evidence type="ECO:0000256" key="3">
    <source>
        <dbReference type="ARBA" id="ARBA00023163"/>
    </source>
</evidence>
<evidence type="ECO:0000259" key="4">
    <source>
        <dbReference type="PROSITE" id="PS01124"/>
    </source>
</evidence>
<feature type="domain" description="HTH araC/xylS-type" evidence="4">
    <location>
        <begin position="229"/>
        <end position="327"/>
    </location>
</feature>
<dbReference type="Proteomes" id="UP000180215">
    <property type="component" value="Unassembled WGS sequence"/>
</dbReference>
<keyword evidence="1" id="KW-0805">Transcription regulation</keyword>
<sequence>MPAYGLTRARTMGPIAEAITAAGGSVARVFGRAGIPLTLLDTPDRLILLRDQLRLVDAAMREIGDPALPARLSMRTGITGLGPIGQQVQSAATLGAALARVEIVTPLLLQTATWTGLRRQDRSAFYGYGVAERIDSGRQANEILALGYLLGTVRHFLGPAWRPERAVVTGAHLAERPRIEALLGCEIVLGARAGLVFPADHLEAGNPKRFDPTQAQAAEDEPIGEDLVACVTHLIELGLDGARPTIDGIAGRLGLTRRTLQRRLEETGRRYADLQRTVLFRRAKVLLSDETLPIGRIGVELGYADAAHFSRAFLHWTGTTPSDWRRRTHMQLRPLLTV</sequence>
<dbReference type="GO" id="GO:0000976">
    <property type="term" value="F:transcription cis-regulatory region binding"/>
    <property type="evidence" value="ECO:0007669"/>
    <property type="project" value="TreeGrafter"/>
</dbReference>
<gene>
    <name evidence="5" type="ORF">BK022_01825</name>
</gene>
<dbReference type="InterPro" id="IPR009057">
    <property type="entry name" value="Homeodomain-like_sf"/>
</dbReference>
<dbReference type="GO" id="GO:0003700">
    <property type="term" value="F:DNA-binding transcription factor activity"/>
    <property type="evidence" value="ECO:0007669"/>
    <property type="project" value="InterPro"/>
</dbReference>
<accession>A0A1S1PDM5</accession>
<dbReference type="SMART" id="SM00342">
    <property type="entry name" value="HTH_ARAC"/>
    <property type="match status" value="1"/>
</dbReference>
<dbReference type="InterPro" id="IPR018060">
    <property type="entry name" value="HTH_AraC"/>
</dbReference>
<dbReference type="SUPFAM" id="SSF46689">
    <property type="entry name" value="Homeodomain-like"/>
    <property type="match status" value="1"/>
</dbReference>
<dbReference type="PANTHER" id="PTHR47894">
    <property type="entry name" value="HTH-TYPE TRANSCRIPTIONAL REGULATOR GADX"/>
    <property type="match status" value="1"/>
</dbReference>
<dbReference type="PROSITE" id="PS01124">
    <property type="entry name" value="HTH_ARAC_FAMILY_2"/>
    <property type="match status" value="1"/>
</dbReference>
<organism evidence="5 6">
    <name type="scientific">Methylorubrum extorquens</name>
    <name type="common">Methylobacterium dichloromethanicum</name>
    <name type="synonym">Methylobacterium extorquens</name>
    <dbReference type="NCBI Taxonomy" id="408"/>
    <lineage>
        <taxon>Bacteria</taxon>
        <taxon>Pseudomonadati</taxon>
        <taxon>Pseudomonadota</taxon>
        <taxon>Alphaproteobacteria</taxon>
        <taxon>Hyphomicrobiales</taxon>
        <taxon>Methylobacteriaceae</taxon>
        <taxon>Methylorubrum</taxon>
    </lineage>
</organism>
<dbReference type="Gene3D" id="1.10.10.60">
    <property type="entry name" value="Homeodomain-like"/>
    <property type="match status" value="1"/>
</dbReference>
<evidence type="ECO:0000313" key="6">
    <source>
        <dbReference type="Proteomes" id="UP000180215"/>
    </source>
</evidence>